<keyword evidence="1" id="KW-0812">Transmembrane</keyword>
<evidence type="ECO:0000313" key="2">
    <source>
        <dbReference type="EMBL" id="SVA32214.1"/>
    </source>
</evidence>
<feature type="non-terminal residue" evidence="2">
    <location>
        <position position="141"/>
    </location>
</feature>
<dbReference type="EMBL" id="UINC01007241">
    <property type="protein sequence ID" value="SVA32214.1"/>
    <property type="molecule type" value="Genomic_DNA"/>
</dbReference>
<evidence type="ECO:0000256" key="1">
    <source>
        <dbReference type="SAM" id="Phobius"/>
    </source>
</evidence>
<proteinExistence type="predicted"/>
<dbReference type="AlphaFoldDB" id="A0A381UW81"/>
<reference evidence="2" key="1">
    <citation type="submission" date="2018-05" db="EMBL/GenBank/DDBJ databases">
        <authorList>
            <person name="Lanie J.A."/>
            <person name="Ng W.-L."/>
            <person name="Kazmierczak K.M."/>
            <person name="Andrzejewski T.M."/>
            <person name="Davidsen T.M."/>
            <person name="Wayne K.J."/>
            <person name="Tettelin H."/>
            <person name="Glass J.I."/>
            <person name="Rusch D."/>
            <person name="Podicherti R."/>
            <person name="Tsui H.-C.T."/>
            <person name="Winkler M.E."/>
        </authorList>
    </citation>
    <scope>NUCLEOTIDE SEQUENCE</scope>
</reference>
<accession>A0A381UW81</accession>
<sequence>VDNKKSVGKRSLAFSRNLGLTISLVLHVILGSGFVALNTVTTEEEEFELLETQSIELNSLSGEELEALLALLESDPEVSDSTNLPVKSEPDASKLLSVSNKITTPESKKKILNLSRNLNRNLSLSRNLNRNLSLSRNLNRN</sequence>
<feature type="non-terminal residue" evidence="2">
    <location>
        <position position="1"/>
    </location>
</feature>
<name>A0A381UW81_9ZZZZ</name>
<keyword evidence="1" id="KW-0472">Membrane</keyword>
<feature type="transmembrane region" description="Helical" evidence="1">
    <location>
        <begin position="18"/>
        <end position="37"/>
    </location>
</feature>
<organism evidence="2">
    <name type="scientific">marine metagenome</name>
    <dbReference type="NCBI Taxonomy" id="408172"/>
    <lineage>
        <taxon>unclassified sequences</taxon>
        <taxon>metagenomes</taxon>
        <taxon>ecological metagenomes</taxon>
    </lineage>
</organism>
<gene>
    <name evidence="2" type="ORF">METZ01_LOCUS85068</name>
</gene>
<keyword evidence="1" id="KW-1133">Transmembrane helix</keyword>
<protein>
    <submittedName>
        <fullName evidence="2">Uncharacterized protein</fullName>
    </submittedName>
</protein>